<protein>
    <recommendedName>
        <fullName evidence="3">Apea-like HEPN domain-containing protein</fullName>
    </recommendedName>
</protein>
<reference evidence="1 2" key="1">
    <citation type="submission" date="2018-09" db="EMBL/GenBank/DDBJ databases">
        <title>Profundibacter amoris BAR1 gen. nov., sp. nov., a new member of the Roseobacter clade isolated at Lokis Castle Vent Field on the Arctic Mid-Oceanic Ridge.</title>
        <authorList>
            <person name="Le Moine Bauer S."/>
            <person name="Sjoeberg A.G."/>
            <person name="L'Haridon S."/>
            <person name="Stokke R."/>
            <person name="Roalkvam I."/>
            <person name="Steen I.H."/>
            <person name="Dahle H."/>
        </authorList>
    </citation>
    <scope>NUCLEOTIDE SEQUENCE [LARGE SCALE GENOMIC DNA]</scope>
    <source>
        <strain evidence="1 2">BAR1</strain>
    </source>
</reference>
<accession>A0A347UJ72</accession>
<keyword evidence="2" id="KW-1185">Reference proteome</keyword>
<dbReference type="EMBL" id="CP032125">
    <property type="protein sequence ID" value="AXX98900.1"/>
    <property type="molecule type" value="Genomic_DNA"/>
</dbReference>
<sequence length="434" mass="50244">MKFWKDEFSGEEIELLFNKLKEMRTLSPEGKVSFTGGFGGLETWVSFLVSASKFEVRTDTLRIKIIKEVLLSPNLKANFSEADFRKIAYQLRNKFQNIEIKPYKVVFPIWNKPEFLFGQKRIGDVTVNFTPSKKSKPYKKIISERGLQKAKQGYEVLFTKSNLVDLEKCSICITHVKANSPFDANERASEAVYEILGLVNLAKDRGKYRRISFRTAGNLPVSEVLIGPHTTTHFANGALTHDGFWHENWVGGPKHKLDSRKVQAWERRYDKLSRGVARSPWRNQCKSALARYYKAFSNPNLEETFLEGWRLFENITGDRSQTIAKKLYRASNAFGNNIEPRIIGKHLAHRRNLISHGHAINANDDELLAFQMLQFIVHYMELYILNGFKFRSLKDFWEFLDLPDSKGARDAEQNALKRRLLLLDKADHFRRDEG</sequence>
<dbReference type="RefSeq" id="WP_118943554.1">
    <property type="nucleotide sequence ID" value="NZ_CP032125.1"/>
</dbReference>
<evidence type="ECO:0008006" key="3">
    <source>
        <dbReference type="Google" id="ProtNLM"/>
    </source>
</evidence>
<proteinExistence type="predicted"/>
<dbReference type="KEGG" id="pamo:BAR1_13770"/>
<name>A0A347UJ72_9RHOB</name>
<organism evidence="1 2">
    <name type="scientific">Profundibacter amoris</name>
    <dbReference type="NCBI Taxonomy" id="2171755"/>
    <lineage>
        <taxon>Bacteria</taxon>
        <taxon>Pseudomonadati</taxon>
        <taxon>Pseudomonadota</taxon>
        <taxon>Alphaproteobacteria</taxon>
        <taxon>Rhodobacterales</taxon>
        <taxon>Paracoccaceae</taxon>
        <taxon>Profundibacter</taxon>
    </lineage>
</organism>
<dbReference type="AlphaFoldDB" id="A0A347UJ72"/>
<evidence type="ECO:0000313" key="1">
    <source>
        <dbReference type="EMBL" id="AXX98900.1"/>
    </source>
</evidence>
<dbReference type="OrthoDB" id="7823508at2"/>
<evidence type="ECO:0000313" key="2">
    <source>
        <dbReference type="Proteomes" id="UP000261704"/>
    </source>
</evidence>
<dbReference type="Proteomes" id="UP000261704">
    <property type="component" value="Chromosome"/>
</dbReference>
<gene>
    <name evidence="1" type="ORF">BAR1_13770</name>
</gene>